<organism evidence="8 9">
    <name type="scientific">Glarea lozoyensis (strain ATCC 74030 / MF5533)</name>
    <dbReference type="NCBI Taxonomy" id="1104152"/>
    <lineage>
        <taxon>Eukaryota</taxon>
        <taxon>Fungi</taxon>
        <taxon>Dikarya</taxon>
        <taxon>Ascomycota</taxon>
        <taxon>Pezizomycotina</taxon>
        <taxon>Leotiomycetes</taxon>
        <taxon>Helotiales</taxon>
        <taxon>Helotiaceae</taxon>
        <taxon>Glarea</taxon>
    </lineage>
</organism>
<evidence type="ECO:0000313" key="8">
    <source>
        <dbReference type="EMBL" id="EHL00562.1"/>
    </source>
</evidence>
<feature type="domain" description="Ribosomal protein/NADH dehydrogenase" evidence="7">
    <location>
        <begin position="20"/>
        <end position="97"/>
    </location>
</feature>
<proteinExistence type="inferred from homology"/>
<dbReference type="PANTHER" id="PTHR21396:SF2">
    <property type="entry name" value="LARGE RIBOSOMAL SUBUNIT PROTEIN ML43"/>
    <property type="match status" value="1"/>
</dbReference>
<dbReference type="GO" id="GO:0005762">
    <property type="term" value="C:mitochondrial large ribosomal subunit"/>
    <property type="evidence" value="ECO:0007669"/>
    <property type="project" value="TreeGrafter"/>
</dbReference>
<evidence type="ECO:0000256" key="4">
    <source>
        <dbReference type="ARBA" id="ARBA00023128"/>
    </source>
</evidence>
<evidence type="ECO:0000256" key="3">
    <source>
        <dbReference type="ARBA" id="ARBA00022980"/>
    </source>
</evidence>
<dbReference type="InterPro" id="IPR007741">
    <property type="entry name" value="Ribosomal_mL43/mS25/NADH_DH"/>
</dbReference>
<evidence type="ECO:0000256" key="1">
    <source>
        <dbReference type="ARBA" id="ARBA00004173"/>
    </source>
</evidence>
<dbReference type="HOGENOM" id="CLU_1749843_0_0_1"/>
<dbReference type="AlphaFoldDB" id="H0ELI3"/>
<dbReference type="EMBL" id="AGUE01000078">
    <property type="protein sequence ID" value="EHL00562.1"/>
    <property type="molecule type" value="Genomic_DNA"/>
</dbReference>
<protein>
    <recommendedName>
        <fullName evidence="6">Large ribosomal subunit protein mL43</fullName>
    </recommendedName>
</protein>
<dbReference type="InterPro" id="IPR039927">
    <property type="entry name" value="Ribosomal_mL43"/>
</dbReference>
<sequence>MNGVGAFILQCKRLEFHYCDWAGSSRGMNQFLKSHISKFARANPSVEISISPRPSKHPVIRGHYINGGEKAICEHRTGVRGIENQNFKKSQNLSSKAILCGPKLMMGPMAWRVQVHEAIDMGSKVSTLLLSRSSLFKSGMHPSSNSLLP</sequence>
<keyword evidence="9" id="KW-1185">Reference proteome</keyword>
<dbReference type="Pfam" id="PF05047">
    <property type="entry name" value="L51_S25_CI-B8"/>
    <property type="match status" value="1"/>
</dbReference>
<comment type="subcellular location">
    <subcellularLocation>
        <location evidence="1">Mitochondrion</location>
    </subcellularLocation>
</comment>
<dbReference type="PANTHER" id="PTHR21396">
    <property type="entry name" value="39S RIBOSOMAL PROTEIN L43"/>
    <property type="match status" value="1"/>
</dbReference>
<dbReference type="SUPFAM" id="SSF52833">
    <property type="entry name" value="Thioredoxin-like"/>
    <property type="match status" value="1"/>
</dbReference>
<name>H0ELI3_GLAL7</name>
<dbReference type="InterPro" id="IPR036249">
    <property type="entry name" value="Thioredoxin-like_sf"/>
</dbReference>
<dbReference type="OrthoDB" id="88at2759"/>
<dbReference type="FunCoup" id="H0ELI3">
    <property type="interactions" value="196"/>
</dbReference>
<keyword evidence="3 8" id="KW-0689">Ribosomal protein</keyword>
<dbReference type="Gene3D" id="3.40.30.10">
    <property type="entry name" value="Glutaredoxin"/>
    <property type="match status" value="1"/>
</dbReference>
<evidence type="ECO:0000313" key="9">
    <source>
        <dbReference type="Proteomes" id="UP000005446"/>
    </source>
</evidence>
<evidence type="ECO:0000256" key="6">
    <source>
        <dbReference type="ARBA" id="ARBA00035188"/>
    </source>
</evidence>
<reference evidence="8 9" key="1">
    <citation type="journal article" date="2012" name="Eukaryot. Cell">
        <title>Genome sequence of the fungus Glarea lozoyensis: the first genome sequence of a species from the Helotiaceae family.</title>
        <authorList>
            <person name="Youssar L."/>
            <person name="Gruening B.A."/>
            <person name="Erxleben A."/>
            <person name="Guenther S."/>
            <person name="Huettel W."/>
        </authorList>
    </citation>
    <scope>NUCLEOTIDE SEQUENCE [LARGE SCALE GENOMIC DNA]</scope>
    <source>
        <strain evidence="9">ATCC 74030 / MF5533</strain>
    </source>
</reference>
<dbReference type="SMART" id="SM00916">
    <property type="entry name" value="L51_S25_CI-B8"/>
    <property type="match status" value="1"/>
</dbReference>
<gene>
    <name evidence="8" type="ORF">M7I_3447</name>
</gene>
<keyword evidence="5" id="KW-0687">Ribonucleoprotein</keyword>
<comment type="similarity">
    <text evidence="2">Belongs to the mitochondrion-specific ribosomal protein mL43 family.</text>
</comment>
<accession>H0ELI3</accession>
<dbReference type="Proteomes" id="UP000005446">
    <property type="component" value="Unassembled WGS sequence"/>
</dbReference>
<dbReference type="GO" id="GO:0032543">
    <property type="term" value="P:mitochondrial translation"/>
    <property type="evidence" value="ECO:0007669"/>
    <property type="project" value="InterPro"/>
</dbReference>
<keyword evidence="4" id="KW-0496">Mitochondrion</keyword>
<evidence type="ECO:0000259" key="7">
    <source>
        <dbReference type="SMART" id="SM00916"/>
    </source>
</evidence>
<dbReference type="InParanoid" id="H0ELI3"/>
<evidence type="ECO:0000256" key="5">
    <source>
        <dbReference type="ARBA" id="ARBA00023274"/>
    </source>
</evidence>
<dbReference type="GO" id="GO:0003735">
    <property type="term" value="F:structural constituent of ribosome"/>
    <property type="evidence" value="ECO:0007669"/>
    <property type="project" value="InterPro"/>
</dbReference>
<evidence type="ECO:0000256" key="2">
    <source>
        <dbReference type="ARBA" id="ARBA00006073"/>
    </source>
</evidence>
<comment type="caution">
    <text evidence="8">The sequence shown here is derived from an EMBL/GenBank/DDBJ whole genome shotgun (WGS) entry which is preliminary data.</text>
</comment>